<dbReference type="InterPro" id="IPR045864">
    <property type="entry name" value="aa-tRNA-synth_II/BPL/LPL"/>
</dbReference>
<gene>
    <name evidence="22" type="ORF">D0860_00530</name>
</gene>
<evidence type="ECO:0000256" key="1">
    <source>
        <dbReference type="ARBA" id="ARBA00004141"/>
    </source>
</evidence>
<feature type="signal peptide" evidence="18">
    <location>
        <begin position="1"/>
        <end position="24"/>
    </location>
</feature>
<evidence type="ECO:0000313" key="22">
    <source>
        <dbReference type="EMBL" id="RMZ17336.1"/>
    </source>
</evidence>
<feature type="region of interest" description="Disordered" evidence="16">
    <location>
        <begin position="1201"/>
        <end position="1260"/>
    </location>
</feature>
<dbReference type="SUPFAM" id="SSF55186">
    <property type="entry name" value="ThrRS/AlaRS common domain"/>
    <property type="match status" value="1"/>
</dbReference>
<feature type="transmembrane region" description="Helical" evidence="17">
    <location>
        <begin position="1691"/>
        <end position="1711"/>
    </location>
</feature>
<evidence type="ECO:0000256" key="3">
    <source>
        <dbReference type="ARBA" id="ARBA00008226"/>
    </source>
</evidence>
<comment type="similarity">
    <text evidence="3">Belongs to the class-II aminoacyl-tRNA synthetase family.</text>
</comment>
<dbReference type="EC" id="6.1.1.3" evidence="4"/>
<dbReference type="CDD" id="cd00771">
    <property type="entry name" value="ThrRS_core"/>
    <property type="match status" value="1"/>
</dbReference>
<keyword evidence="5" id="KW-0963">Cytoplasm</keyword>
<dbReference type="GO" id="GO:0005739">
    <property type="term" value="C:mitochondrion"/>
    <property type="evidence" value="ECO:0007669"/>
    <property type="project" value="TreeGrafter"/>
</dbReference>
<dbReference type="Pfam" id="PF10348">
    <property type="entry name" value="DUF2427"/>
    <property type="match status" value="1"/>
</dbReference>
<dbReference type="VEuPathDB" id="FungiDB:BTJ68_01329"/>
<dbReference type="FunFam" id="3.10.20.30:FF:000006">
    <property type="entry name" value="Threonine--tRNA ligase, cytoplasmic"/>
    <property type="match status" value="1"/>
</dbReference>
<protein>
    <recommendedName>
        <fullName evidence="4">threonine--tRNA ligase</fullName>
        <ecNumber evidence="4">6.1.1.3</ecNumber>
    </recommendedName>
    <alternativeName>
        <fullName evidence="14">Threonyl-tRNA synthetase</fullName>
    </alternativeName>
</protein>
<feature type="transmembrane region" description="Helical" evidence="17">
    <location>
        <begin position="1525"/>
        <end position="1545"/>
    </location>
</feature>
<dbReference type="InterPro" id="IPR018827">
    <property type="entry name" value="YTP1_C"/>
</dbReference>
<feature type="compositionally biased region" description="Basic and acidic residues" evidence="16">
    <location>
        <begin position="1861"/>
        <end position="1873"/>
    </location>
</feature>
<dbReference type="Pfam" id="PF02824">
    <property type="entry name" value="TGS"/>
    <property type="match status" value="1"/>
</dbReference>
<dbReference type="InterPro" id="IPR012947">
    <property type="entry name" value="tRNA_SAD"/>
</dbReference>
<feature type="transmembrane region" description="Helical" evidence="17">
    <location>
        <begin position="1455"/>
        <end position="1474"/>
    </location>
</feature>
<evidence type="ECO:0000256" key="16">
    <source>
        <dbReference type="SAM" id="MobiDB-lite"/>
    </source>
</evidence>
<evidence type="ECO:0000256" key="12">
    <source>
        <dbReference type="ARBA" id="ARBA00023136"/>
    </source>
</evidence>
<evidence type="ECO:0000256" key="5">
    <source>
        <dbReference type="ARBA" id="ARBA00022490"/>
    </source>
</evidence>
<dbReference type="InterPro" id="IPR017981">
    <property type="entry name" value="GPCR_2-like_7TM"/>
</dbReference>
<feature type="compositionally biased region" description="Polar residues" evidence="16">
    <location>
        <begin position="167"/>
        <end position="206"/>
    </location>
</feature>
<dbReference type="Pfam" id="PF00002">
    <property type="entry name" value="7tm_2"/>
    <property type="match status" value="1"/>
</dbReference>
<evidence type="ECO:0000256" key="4">
    <source>
        <dbReference type="ARBA" id="ARBA00013163"/>
    </source>
</evidence>
<dbReference type="InterPro" id="IPR033728">
    <property type="entry name" value="ThrRS_core"/>
</dbReference>
<dbReference type="PANTHER" id="PTHR11451:SF46">
    <property type="entry name" value="THREONINE--TRNA LIGASE"/>
    <property type="match status" value="1"/>
</dbReference>
<dbReference type="GO" id="GO:0004829">
    <property type="term" value="F:threonine-tRNA ligase activity"/>
    <property type="evidence" value="ECO:0007669"/>
    <property type="project" value="UniProtKB-EC"/>
</dbReference>
<keyword evidence="8" id="KW-0547">Nucleotide-binding</keyword>
<keyword evidence="12 17" id="KW-0472">Membrane</keyword>
<dbReference type="PANTHER" id="PTHR11451">
    <property type="entry name" value="THREONINE-TRNA LIGASE"/>
    <property type="match status" value="1"/>
</dbReference>
<dbReference type="SUPFAM" id="SSF81271">
    <property type="entry name" value="TGS-like"/>
    <property type="match status" value="1"/>
</dbReference>
<feature type="region of interest" description="Disordered" evidence="16">
    <location>
        <begin position="167"/>
        <end position="226"/>
    </location>
</feature>
<keyword evidence="10" id="KW-0648">Protein biosynthesis</keyword>
<organism evidence="22 23">
    <name type="scientific">Hortaea werneckii</name>
    <name type="common">Black yeast</name>
    <name type="synonym">Cladosporium werneckii</name>
    <dbReference type="NCBI Taxonomy" id="91943"/>
    <lineage>
        <taxon>Eukaryota</taxon>
        <taxon>Fungi</taxon>
        <taxon>Dikarya</taxon>
        <taxon>Ascomycota</taxon>
        <taxon>Pezizomycotina</taxon>
        <taxon>Dothideomycetes</taxon>
        <taxon>Dothideomycetidae</taxon>
        <taxon>Mycosphaerellales</taxon>
        <taxon>Teratosphaeriaceae</taxon>
        <taxon>Hortaea</taxon>
    </lineage>
</organism>
<evidence type="ECO:0000313" key="23">
    <source>
        <dbReference type="Proteomes" id="UP000280598"/>
    </source>
</evidence>
<dbReference type="CDD" id="cd01667">
    <property type="entry name" value="TGS_ThrRS"/>
    <property type="match status" value="1"/>
</dbReference>
<accession>A0A3M7HW34</accession>
<dbReference type="InterPro" id="IPR004095">
    <property type="entry name" value="TGS"/>
</dbReference>
<dbReference type="GO" id="GO:0006435">
    <property type="term" value="P:threonyl-tRNA aminoacylation"/>
    <property type="evidence" value="ECO:0007669"/>
    <property type="project" value="InterPro"/>
</dbReference>
<dbReference type="VEuPathDB" id="FungiDB:BTJ68_01330"/>
<feature type="transmembrane region" description="Helical" evidence="17">
    <location>
        <begin position="54"/>
        <end position="78"/>
    </location>
</feature>
<feature type="transmembrane region" description="Helical" evidence="17">
    <location>
        <begin position="532"/>
        <end position="551"/>
    </location>
</feature>
<proteinExistence type="inferred from homology"/>
<feature type="domain" description="Aminoacyl-transfer RNA synthetases class-II family profile" evidence="20">
    <location>
        <begin position="929"/>
        <end position="1297"/>
    </location>
</feature>
<evidence type="ECO:0000256" key="17">
    <source>
        <dbReference type="SAM" id="Phobius"/>
    </source>
</evidence>
<dbReference type="InterPro" id="IPR002314">
    <property type="entry name" value="aa-tRNA-synt_IIb"/>
</dbReference>
<evidence type="ECO:0000256" key="18">
    <source>
        <dbReference type="SAM" id="SignalP"/>
    </source>
</evidence>
<dbReference type="Proteomes" id="UP000280598">
    <property type="component" value="Unassembled WGS sequence"/>
</dbReference>
<evidence type="ECO:0000256" key="8">
    <source>
        <dbReference type="ARBA" id="ARBA00022741"/>
    </source>
</evidence>
<dbReference type="FunFam" id="3.30.980.10:FF:000005">
    <property type="entry name" value="Threonyl-tRNA synthetase, mitochondrial"/>
    <property type="match status" value="1"/>
</dbReference>
<dbReference type="GO" id="GO:0007166">
    <property type="term" value="P:cell surface receptor signaling pathway"/>
    <property type="evidence" value="ECO:0007669"/>
    <property type="project" value="InterPro"/>
</dbReference>
<name>A0A3M7HW34_HORWE</name>
<dbReference type="NCBIfam" id="TIGR00418">
    <property type="entry name" value="thrS"/>
    <property type="match status" value="1"/>
</dbReference>
<evidence type="ECO:0000256" key="13">
    <source>
        <dbReference type="ARBA" id="ARBA00023146"/>
    </source>
</evidence>
<dbReference type="Pfam" id="PF07973">
    <property type="entry name" value="tRNA_SAD"/>
    <property type="match status" value="1"/>
</dbReference>
<dbReference type="GO" id="GO:0016020">
    <property type="term" value="C:membrane"/>
    <property type="evidence" value="ECO:0007669"/>
    <property type="project" value="UniProtKB-SubCell"/>
</dbReference>
<feature type="compositionally biased region" description="Acidic residues" evidence="16">
    <location>
        <begin position="212"/>
        <end position="221"/>
    </location>
</feature>
<evidence type="ECO:0000256" key="6">
    <source>
        <dbReference type="ARBA" id="ARBA00022598"/>
    </source>
</evidence>
<reference evidence="22 23" key="1">
    <citation type="journal article" date="2018" name="BMC Genomics">
        <title>Genomic evidence for intraspecific hybridization in a clonal and extremely halotolerant yeast.</title>
        <authorList>
            <person name="Gostincar C."/>
            <person name="Stajich J.E."/>
            <person name="Zupancic J."/>
            <person name="Zalar P."/>
            <person name="Gunde-Cimerman N."/>
        </authorList>
    </citation>
    <scope>NUCLEOTIDE SEQUENCE [LARGE SCALE GENOMIC DNA]</scope>
    <source>
        <strain evidence="22 23">EXF-562</strain>
    </source>
</reference>
<feature type="transmembrane region" description="Helical" evidence="17">
    <location>
        <begin position="468"/>
        <end position="488"/>
    </location>
</feature>
<feature type="transmembrane region" description="Helical" evidence="17">
    <location>
        <begin position="90"/>
        <end position="109"/>
    </location>
</feature>
<feature type="domain" description="TGS" evidence="21">
    <location>
        <begin position="698"/>
        <end position="761"/>
    </location>
</feature>
<feature type="transmembrane region" description="Helical" evidence="17">
    <location>
        <begin position="378"/>
        <end position="399"/>
    </location>
</feature>
<keyword evidence="9" id="KW-0067">ATP-binding</keyword>
<keyword evidence="7 17" id="KW-0812">Transmembrane</keyword>
<comment type="catalytic activity">
    <reaction evidence="15">
        <text>tRNA(Thr) + L-threonine + ATP = L-threonyl-tRNA(Thr) + AMP + diphosphate + H(+)</text>
        <dbReference type="Rhea" id="RHEA:24624"/>
        <dbReference type="Rhea" id="RHEA-COMP:9670"/>
        <dbReference type="Rhea" id="RHEA-COMP:9704"/>
        <dbReference type="ChEBI" id="CHEBI:15378"/>
        <dbReference type="ChEBI" id="CHEBI:30616"/>
        <dbReference type="ChEBI" id="CHEBI:33019"/>
        <dbReference type="ChEBI" id="CHEBI:57926"/>
        <dbReference type="ChEBI" id="CHEBI:78442"/>
        <dbReference type="ChEBI" id="CHEBI:78534"/>
        <dbReference type="ChEBI" id="CHEBI:456215"/>
        <dbReference type="EC" id="6.1.1.3"/>
    </reaction>
</comment>
<dbReference type="Gene3D" id="3.30.930.10">
    <property type="entry name" value="Bira Bifunctional Protein, Domain 2"/>
    <property type="match status" value="1"/>
</dbReference>
<keyword evidence="11 17" id="KW-1133">Transmembrane helix</keyword>
<dbReference type="HAMAP" id="MF_00184">
    <property type="entry name" value="Thr_tRNA_synth"/>
    <property type="match status" value="1"/>
</dbReference>
<dbReference type="GO" id="GO:0004930">
    <property type="term" value="F:G protein-coupled receptor activity"/>
    <property type="evidence" value="ECO:0007669"/>
    <property type="project" value="InterPro"/>
</dbReference>
<dbReference type="InterPro" id="IPR036621">
    <property type="entry name" value="Anticodon-bd_dom_sf"/>
</dbReference>
<dbReference type="CDD" id="cd00860">
    <property type="entry name" value="ThrRS_anticodon"/>
    <property type="match status" value="1"/>
</dbReference>
<dbReference type="InterPro" id="IPR018163">
    <property type="entry name" value="Thr/Ala-tRNA-synth_IIc_edit"/>
</dbReference>
<dbReference type="Gene3D" id="3.10.20.30">
    <property type="match status" value="1"/>
</dbReference>
<keyword evidence="13" id="KW-0030">Aminoacyl-tRNA synthetase</keyword>
<evidence type="ECO:0000256" key="11">
    <source>
        <dbReference type="ARBA" id="ARBA00022989"/>
    </source>
</evidence>
<feature type="transmembrane region" description="Helical" evidence="17">
    <location>
        <begin position="1608"/>
        <end position="1632"/>
    </location>
</feature>
<dbReference type="SMART" id="SM00863">
    <property type="entry name" value="tRNA_SAD"/>
    <property type="match status" value="1"/>
</dbReference>
<dbReference type="FunFam" id="3.40.50.800:FF:000003">
    <property type="entry name" value="Threonine--tRNA ligase 2, cytoplasmic"/>
    <property type="match status" value="1"/>
</dbReference>
<feature type="transmembrane region" description="Helical" evidence="17">
    <location>
        <begin position="121"/>
        <end position="142"/>
    </location>
</feature>
<dbReference type="Gene3D" id="1.20.1070.10">
    <property type="entry name" value="Rhodopsin 7-helix transmembrane proteins"/>
    <property type="match status" value="1"/>
</dbReference>
<dbReference type="InterPro" id="IPR012675">
    <property type="entry name" value="Beta-grasp_dom_sf"/>
</dbReference>
<dbReference type="PRINTS" id="PR01047">
    <property type="entry name" value="TRNASYNTHTHR"/>
</dbReference>
<feature type="transmembrane region" description="Helical" evidence="17">
    <location>
        <begin position="1486"/>
        <end position="1505"/>
    </location>
</feature>
<dbReference type="Pfam" id="PF00587">
    <property type="entry name" value="tRNA-synt_2b"/>
    <property type="match status" value="1"/>
</dbReference>
<dbReference type="GO" id="GO:0005524">
    <property type="term" value="F:ATP binding"/>
    <property type="evidence" value="ECO:0007669"/>
    <property type="project" value="UniProtKB-KW"/>
</dbReference>
<dbReference type="Pfam" id="PF10355">
    <property type="entry name" value="Ytp1"/>
    <property type="match status" value="1"/>
</dbReference>
<keyword evidence="6" id="KW-0436">Ligase</keyword>
<dbReference type="InterPro" id="IPR012676">
    <property type="entry name" value="TGS-like"/>
</dbReference>
<dbReference type="EMBL" id="QWIS01000005">
    <property type="protein sequence ID" value="RMZ17336.1"/>
    <property type="molecule type" value="Genomic_DNA"/>
</dbReference>
<evidence type="ECO:0000256" key="10">
    <source>
        <dbReference type="ARBA" id="ARBA00022917"/>
    </source>
</evidence>
<dbReference type="InterPro" id="IPR002320">
    <property type="entry name" value="Thr-tRNA-ligase_IIa"/>
</dbReference>
<evidence type="ECO:0000259" key="21">
    <source>
        <dbReference type="PROSITE" id="PS51880"/>
    </source>
</evidence>
<dbReference type="InterPro" id="IPR006195">
    <property type="entry name" value="aa-tRNA-synth_II"/>
</dbReference>
<feature type="compositionally biased region" description="Basic and acidic residues" evidence="16">
    <location>
        <begin position="1217"/>
        <end position="1260"/>
    </location>
</feature>
<dbReference type="Gene3D" id="3.40.50.800">
    <property type="entry name" value="Anticodon-binding domain"/>
    <property type="match status" value="1"/>
</dbReference>
<keyword evidence="18" id="KW-0732">Signal</keyword>
<evidence type="ECO:0000256" key="14">
    <source>
        <dbReference type="ARBA" id="ARBA00031900"/>
    </source>
</evidence>
<evidence type="ECO:0000256" key="2">
    <source>
        <dbReference type="ARBA" id="ARBA00004496"/>
    </source>
</evidence>
<dbReference type="Gene3D" id="3.30.980.10">
    <property type="entry name" value="Threonyl-trna Synthetase, Chain A, domain 2"/>
    <property type="match status" value="1"/>
</dbReference>
<dbReference type="InterPro" id="IPR000832">
    <property type="entry name" value="GPCR_2_secretin-like"/>
</dbReference>
<dbReference type="PROSITE" id="PS50261">
    <property type="entry name" value="G_PROTEIN_RECEP_F2_4"/>
    <property type="match status" value="1"/>
</dbReference>
<evidence type="ECO:0000259" key="19">
    <source>
        <dbReference type="PROSITE" id="PS50261"/>
    </source>
</evidence>
<dbReference type="SUPFAM" id="SSF55681">
    <property type="entry name" value="Class II aaRS and biotin synthetases"/>
    <property type="match status" value="1"/>
</dbReference>
<dbReference type="Pfam" id="PF03129">
    <property type="entry name" value="HGTP_anticodon"/>
    <property type="match status" value="1"/>
</dbReference>
<feature type="chain" id="PRO_5018274226" description="threonine--tRNA ligase" evidence="18">
    <location>
        <begin position="25"/>
        <end position="1873"/>
    </location>
</feature>
<dbReference type="PROSITE" id="PS50862">
    <property type="entry name" value="AA_TRNA_LIGASE_II"/>
    <property type="match status" value="1"/>
</dbReference>
<feature type="transmembrane region" description="Helical" evidence="17">
    <location>
        <begin position="263"/>
        <end position="282"/>
    </location>
</feature>
<dbReference type="InterPro" id="IPR004154">
    <property type="entry name" value="Anticodon-bd"/>
</dbReference>
<evidence type="ECO:0000256" key="7">
    <source>
        <dbReference type="ARBA" id="ARBA00022692"/>
    </source>
</evidence>
<feature type="transmembrane region" description="Helical" evidence="17">
    <location>
        <begin position="503"/>
        <end position="520"/>
    </location>
</feature>
<evidence type="ECO:0000256" key="15">
    <source>
        <dbReference type="ARBA" id="ARBA00049515"/>
    </source>
</evidence>
<comment type="caution">
    <text evidence="22">The sequence shown here is derived from an EMBL/GenBank/DDBJ whole genome shotgun (WGS) entry which is preliminary data.</text>
</comment>
<dbReference type="InterPro" id="IPR047246">
    <property type="entry name" value="ThrRS_anticodon"/>
</dbReference>
<comment type="subcellular location">
    <subcellularLocation>
        <location evidence="2">Cytoplasm</location>
    </subcellularLocation>
    <subcellularLocation>
        <location evidence="1">Membrane</location>
        <topology evidence="1">Multi-pass membrane protein</topology>
    </subcellularLocation>
</comment>
<dbReference type="SUPFAM" id="SSF52954">
    <property type="entry name" value="Class II aaRS ABD-related"/>
    <property type="match status" value="1"/>
</dbReference>
<feature type="region of interest" description="Disordered" evidence="16">
    <location>
        <begin position="1826"/>
        <end position="1873"/>
    </location>
</feature>
<feature type="transmembrane region" description="Helical" evidence="17">
    <location>
        <begin position="1761"/>
        <end position="1779"/>
    </location>
</feature>
<dbReference type="PROSITE" id="PS51880">
    <property type="entry name" value="TGS"/>
    <property type="match status" value="1"/>
</dbReference>
<evidence type="ECO:0000256" key="9">
    <source>
        <dbReference type="ARBA" id="ARBA00022840"/>
    </source>
</evidence>
<feature type="transmembrane region" description="Helical" evidence="17">
    <location>
        <begin position="1566"/>
        <end position="1588"/>
    </location>
</feature>
<sequence length="1873" mass="210645">MRASDFAVASTAALLLGALPLVAGHGDEDGSMHEEPAKVATPPMSYFRYGYHGGWMLAHLGLMILAWVLWMPLAIMLSTARSRYHLPAQIVFHILNGLGVFAGVVYNRSTPDLYKGNSHHPLGWVLTAFTIAWTVISMFTAYGDYKNKRSSSAHSGITNRSLAQYEQVHQYSDQPSPTRWSGDSGMGSSRQNSSDSIFQKPQQPQSPLEDPEHFEEDDGEDSEKHGFLGNNKVDRFMSRHMPRLSSTRAAGIVRFSQIFLEKVLLLLGFAALASGFLVYGGLSRDRQIFSILAHFIKGGIFFWYGLLTLGRWMGAFTEFGWAWNIRPTTPSVARWKTRVPSAEFVESFVIWLYGASNIFLEHLNKWGKEWSASDLEHLSLTVLFFGGGLLGMMIESAWIRQMFSTNVAVHEEEDEERAGASRDQLYTQPKSERFSMNPMPGLVIMVLGAAMSAHHQKSMVSTMMHAQWGTLFFVFGCARAATYVLVYLKPPTSHFTSRPPSELVSSFCLTAGGLLFMISARDTVNAIEFNDLNAMAIFTVVMGLTGILLSWEFVCFAIKGWAVRKERAAAVEVPSSAGDITCLRPHDLPAENARNATSPGRSSPCCMLCRTFIRPLVTHLRSRSPPPPPLPALKSTPPRFILTIAQPKPRYCYATMAPKEGAPSLEMSPPPEFFASRNKIFDKRKAEYDEWVAKQPREPIQVQMPNGSSKDGTSWETTPAAIAREISKSLFERTVIARVDGEELWDLERPLEKSCKLELLDFEHPEGKKVFWHSSAHILGEAAERRFGCSLCIGPPVEDGFYYEMALPDQAPVTIGDHKPIKQIAEKAIKEKQPFERLTLTKEDLLEMFAYNKYKQHIIKDKIPDGTSTTVYRCGPLIDLCRGPHVPHTGRIKAFEVMKNSASYFLGDAKNDSLQRIYGVSFPDKKALDEHKHMLEEAAKRDHRKIGQEQELFFFHQMSPGSAFFLPHGMIIYNALHSFIREEYWKRQYQEVNSPNMYNSALWKQSGHWQHYKDDMFTFEVEKEQWALKPMNCPGHCLLFGHRERSYRELPMRIADFGVLHRNEASGALSGLTRVRRFMQDDTHIFCMESQVEQEIKGLFDFLQAVYGLFGFTFRMKLSTMPENHLGDPATWKRAEDQLSKALEDFKAETGTKWELNPGDGAFYGPKIDITISDALRREHQCATIQLDFQLPQQFNLEYRTEEQAQQKQPAQGGEAPESKAAEPKAADSDPKAEEKLAIRSAPPHEPDSSAVKKEEGHYRRELTPGCARPVMIHRAIYGSFERFIAILTEHFGGKWPFWLSPRQIMIVPVMQGVNDYVLELQAKFRQERMHVDVDLSGNTMQKKIRTAQLQQYNFIFVVGAQEKEKGSVNIRNRDIPETQKMGELIPVDEAIRRMCRLRDERKLDSNLSAFASEAKIRARFCLPVTRNESCCLPCPMTDWVFSDNFQRLEPTANYVGIASLVCNVLLLLTYLVLPEEKSHRHYLSIGLTVSLILLSIAFVIPLGTKPDMCFDTLTPDNMYTDTGCAWTGALLLAGAMGAIVWILLRSIWTALRIMFDFRRTDIFQWVSIALGVGIPGLFLAIELGTIGVSYKLGNVCLPSGPEAFVAWYVWLVVFAGLSAIILIATIVFCLWKFAISALAGVGVSTHKSTASANSAALTEPEPGQPPSKRAIKRQKRVEWARIKKVLRLQWRTIVLAFIILNESVFFGLVFTQSTGAAEAAVHGQTLPDRIWAACLIVNDGDKSACLAQSSGLGLSGPRVIATWLLLSTLGLVVFLLMLRWSMFVGWYEILRNPRAFIANFKGRRSSLASDDQELVVQKEPKHLSLTKPLGSETNTAHHNADSRAEARTGDVSPVSEVDEMEAKETREDRVVV</sequence>
<evidence type="ECO:0000259" key="20">
    <source>
        <dbReference type="PROSITE" id="PS50862"/>
    </source>
</evidence>
<dbReference type="InterPro" id="IPR018825">
    <property type="entry name" value="DUF2427"/>
</dbReference>
<feature type="compositionally biased region" description="Basic and acidic residues" evidence="16">
    <location>
        <begin position="1839"/>
        <end position="1849"/>
    </location>
</feature>
<feature type="domain" description="G-protein coupled receptors family 2 profile 2" evidence="19">
    <location>
        <begin position="1446"/>
        <end position="1629"/>
    </location>
</feature>